<keyword evidence="7" id="KW-0812">Transmembrane</keyword>
<dbReference type="GeneTree" id="ENSGT00420000029769"/>
<evidence type="ECO:0000256" key="6">
    <source>
        <dbReference type="SAM" id="MobiDB-lite"/>
    </source>
</evidence>
<feature type="transmembrane region" description="Helical" evidence="7">
    <location>
        <begin position="37"/>
        <end position="58"/>
    </location>
</feature>
<comment type="subcellular location">
    <subcellularLocation>
        <location evidence="1">Endomembrane system</location>
    </subcellularLocation>
    <subcellularLocation>
        <location evidence="2">Golgi apparatus</location>
    </subcellularLocation>
</comment>
<evidence type="ECO:0000256" key="2">
    <source>
        <dbReference type="ARBA" id="ARBA00004555"/>
    </source>
</evidence>
<feature type="compositionally biased region" description="Basic and acidic residues" evidence="6">
    <location>
        <begin position="112"/>
        <end position="144"/>
    </location>
</feature>
<feature type="compositionally biased region" description="Basic and acidic residues" evidence="6">
    <location>
        <begin position="307"/>
        <end position="317"/>
    </location>
</feature>
<feature type="region of interest" description="Disordered" evidence="6">
    <location>
        <begin position="192"/>
        <end position="317"/>
    </location>
</feature>
<keyword evidence="4" id="KW-0333">Golgi apparatus</keyword>
<proteinExistence type="inferred from homology"/>
<protein>
    <submittedName>
        <fullName evidence="8">Golgi associated kinase 1A</fullName>
    </submittedName>
</protein>
<dbReference type="Ensembl" id="ENSHHUT00000057044.1">
    <property type="protein sequence ID" value="ENSHHUP00000055128.1"/>
    <property type="gene ID" value="ENSHHUG00000033012.1"/>
</dbReference>
<dbReference type="STRING" id="62062.ENSHHUP00000055128"/>
<dbReference type="PANTHER" id="PTHR15905:SF5">
    <property type="entry name" value="GOLGI-ASSOCIATED KINASE 1A"/>
    <property type="match status" value="1"/>
</dbReference>
<feature type="compositionally biased region" description="Basic and acidic residues" evidence="6">
    <location>
        <begin position="240"/>
        <end position="254"/>
    </location>
</feature>
<dbReference type="AlphaFoldDB" id="A0A4W5NZ81"/>
<evidence type="ECO:0000256" key="1">
    <source>
        <dbReference type="ARBA" id="ARBA00004308"/>
    </source>
</evidence>
<feature type="region of interest" description="Disordered" evidence="6">
    <location>
        <begin position="63"/>
        <end position="84"/>
    </location>
</feature>
<evidence type="ECO:0000313" key="8">
    <source>
        <dbReference type="Ensembl" id="ENSHHUP00000055128.1"/>
    </source>
</evidence>
<evidence type="ECO:0000256" key="3">
    <source>
        <dbReference type="ARBA" id="ARBA00007691"/>
    </source>
</evidence>
<dbReference type="Proteomes" id="UP000314982">
    <property type="component" value="Unassembled WGS sequence"/>
</dbReference>
<dbReference type="PANTHER" id="PTHR15905">
    <property type="entry name" value="GOLGI-ASSOCIATED KINASE 1B-RELATED"/>
    <property type="match status" value="1"/>
</dbReference>
<sequence>MDFWWFAPNYRPNFLFVSCFPCMQALRVWSKICCKRWAVWAFLLLFTLSVVVLNTLPFPPSETRRLPSRGLSSAGAGGYTARARPRERATLAPHHHHHLPLPLNGHSGGWKQSDKVKESSKHHLVMDQPKLDRGAASMTDERTHSNYKKNRKAKGIASKRKEKKEMPPSSSRDKQHNIQPLTVNAVLIRHDGSHLNNCSGSELSTQPPPLPRQGKVHPAVPQTVARSQSRPSTADLGLSDSERKCTPDEQRQDQGHTGLAGQAGKAGRKNLTKQQAVKKVPRELRNRDRQPSSGRKETRPTAETAAEAEKGSEGEARWCKMSAGEREFPDTDTRRIRTEDPDSLPWLSKDDIHKMEFLSGSEVVSKARVPAHGQVLHVGLGAPHHPPSLGAPLADHSGHCQQGLCALIKRPDDWFEVFAFHLDRVLGLNRSLPTVFRAFHSDILPYKYTRGLARPIVWWDPGIQHLADDDNDQNSFPLTWPQYQSLLRARCGSGSGVALNETPCVGVHHAEWGRLALFDFLLQVNDRLDRYCCGFQPDPAEPCVENLLHTKCRNSKDLVLVHILVRRVEPTRLVFIDNAGRPNHPHDNLNFRLVEGIDEFPERAVSVLQSGCLESMLLSSLYMDKEFWENRGGARGLKPLIHTVEQRGRILLQHIHDKRLRLNRDL</sequence>
<feature type="compositionally biased region" description="Polar residues" evidence="6">
    <location>
        <begin position="194"/>
        <end position="205"/>
    </location>
</feature>
<dbReference type="InterPro" id="IPR029207">
    <property type="entry name" value="FAM198"/>
</dbReference>
<comment type="similarity">
    <text evidence="3">Belongs to the GASK family.</text>
</comment>
<reference evidence="8" key="2">
    <citation type="submission" date="2025-08" db="UniProtKB">
        <authorList>
            <consortium name="Ensembl"/>
        </authorList>
    </citation>
    <scope>IDENTIFICATION</scope>
</reference>
<feature type="compositionally biased region" description="Basic and acidic residues" evidence="6">
    <location>
        <begin position="163"/>
        <end position="176"/>
    </location>
</feature>
<reference evidence="8" key="3">
    <citation type="submission" date="2025-09" db="UniProtKB">
        <authorList>
            <consortium name="Ensembl"/>
        </authorList>
    </citation>
    <scope>IDENTIFICATION</scope>
</reference>
<evidence type="ECO:0000313" key="9">
    <source>
        <dbReference type="Proteomes" id="UP000314982"/>
    </source>
</evidence>
<accession>A0A4W5NZ81</accession>
<evidence type="ECO:0000256" key="4">
    <source>
        <dbReference type="ARBA" id="ARBA00023034"/>
    </source>
</evidence>
<keyword evidence="9" id="KW-1185">Reference proteome</keyword>
<dbReference type="GO" id="GO:0005794">
    <property type="term" value="C:Golgi apparatus"/>
    <property type="evidence" value="ECO:0007669"/>
    <property type="project" value="UniProtKB-SubCell"/>
</dbReference>
<dbReference type="Pfam" id="PF15051">
    <property type="entry name" value="FAM198"/>
    <property type="match status" value="1"/>
</dbReference>
<reference evidence="9" key="1">
    <citation type="submission" date="2018-06" db="EMBL/GenBank/DDBJ databases">
        <title>Genome assembly of Danube salmon.</title>
        <authorList>
            <person name="Macqueen D.J."/>
            <person name="Gundappa M.K."/>
        </authorList>
    </citation>
    <scope>NUCLEOTIDE SEQUENCE [LARGE SCALE GENOMIC DNA]</scope>
</reference>
<evidence type="ECO:0000256" key="5">
    <source>
        <dbReference type="ARBA" id="ARBA00023136"/>
    </source>
</evidence>
<keyword evidence="5 7" id="KW-0472">Membrane</keyword>
<evidence type="ECO:0000256" key="7">
    <source>
        <dbReference type="SAM" id="Phobius"/>
    </source>
</evidence>
<feature type="compositionally biased region" description="Basic residues" evidence="6">
    <location>
        <begin position="145"/>
        <end position="162"/>
    </location>
</feature>
<name>A0A4W5NZ81_9TELE</name>
<feature type="region of interest" description="Disordered" evidence="6">
    <location>
        <begin position="96"/>
        <end position="179"/>
    </location>
</feature>
<feature type="compositionally biased region" description="Basic and acidic residues" evidence="6">
    <location>
        <begin position="280"/>
        <end position="300"/>
    </location>
</feature>
<organism evidence="8 9">
    <name type="scientific">Hucho hucho</name>
    <name type="common">huchen</name>
    <dbReference type="NCBI Taxonomy" id="62062"/>
    <lineage>
        <taxon>Eukaryota</taxon>
        <taxon>Metazoa</taxon>
        <taxon>Chordata</taxon>
        <taxon>Craniata</taxon>
        <taxon>Vertebrata</taxon>
        <taxon>Euteleostomi</taxon>
        <taxon>Actinopterygii</taxon>
        <taxon>Neopterygii</taxon>
        <taxon>Teleostei</taxon>
        <taxon>Protacanthopterygii</taxon>
        <taxon>Salmoniformes</taxon>
        <taxon>Salmonidae</taxon>
        <taxon>Salmoninae</taxon>
        <taxon>Hucho</taxon>
    </lineage>
</organism>
<keyword evidence="7" id="KW-1133">Transmembrane helix</keyword>